<name>A0A9E3LU61_9NOST</name>
<keyword evidence="2" id="KW-0677">Repeat</keyword>
<feature type="domain" description="Carbohydrate-binding/sugar hydrolysis" evidence="5">
    <location>
        <begin position="131"/>
        <end position="263"/>
    </location>
</feature>
<dbReference type="SUPFAM" id="SSF51126">
    <property type="entry name" value="Pectin lyase-like"/>
    <property type="match status" value="1"/>
</dbReference>
<dbReference type="InterPro" id="IPR011459">
    <property type="entry name" value="DUF1565"/>
</dbReference>
<evidence type="ECO:0000313" key="6">
    <source>
        <dbReference type="EMBL" id="MBW4433781.1"/>
    </source>
</evidence>
<dbReference type="Proteomes" id="UP000813215">
    <property type="component" value="Unassembled WGS sequence"/>
</dbReference>
<dbReference type="InterPro" id="IPR051550">
    <property type="entry name" value="SCF-Subunits/Alg-Epimerases"/>
</dbReference>
<dbReference type="PANTHER" id="PTHR22990:SF15">
    <property type="entry name" value="F-BOX ONLY PROTEIN 10"/>
    <property type="match status" value="1"/>
</dbReference>
<organism evidence="6 7">
    <name type="scientific">Pelatocladus maniniholoensis HA4357-MV3</name>
    <dbReference type="NCBI Taxonomy" id="1117104"/>
    <lineage>
        <taxon>Bacteria</taxon>
        <taxon>Bacillati</taxon>
        <taxon>Cyanobacteriota</taxon>
        <taxon>Cyanophyceae</taxon>
        <taxon>Nostocales</taxon>
        <taxon>Nostocaceae</taxon>
        <taxon>Pelatocladus</taxon>
    </lineage>
</organism>
<dbReference type="AlphaFoldDB" id="A0A9E3LU61"/>
<reference evidence="6" key="2">
    <citation type="journal article" date="2022" name="Microbiol. Resour. Announc.">
        <title>Metagenome Sequencing to Explore Phylogenomics of Terrestrial Cyanobacteria.</title>
        <authorList>
            <person name="Ward R.D."/>
            <person name="Stajich J.E."/>
            <person name="Johansen J.R."/>
            <person name="Huntemann M."/>
            <person name="Clum A."/>
            <person name="Foster B."/>
            <person name="Foster B."/>
            <person name="Roux S."/>
            <person name="Palaniappan K."/>
            <person name="Varghese N."/>
            <person name="Mukherjee S."/>
            <person name="Reddy T.B.K."/>
            <person name="Daum C."/>
            <person name="Copeland A."/>
            <person name="Chen I.A."/>
            <person name="Ivanova N.N."/>
            <person name="Kyrpides N.C."/>
            <person name="Shapiro N."/>
            <person name="Eloe-Fadrosh E.A."/>
            <person name="Pietrasiak N."/>
        </authorList>
    </citation>
    <scope>NUCLEOTIDE SEQUENCE</scope>
    <source>
        <strain evidence="6">HA4357-MV3</strain>
    </source>
</reference>
<keyword evidence="3" id="KW-0833">Ubl conjugation pathway</keyword>
<dbReference type="InterPro" id="IPR006626">
    <property type="entry name" value="PbH1"/>
</dbReference>
<dbReference type="Gene3D" id="3.30.1910.20">
    <property type="entry name" value="asparaginyl-tRNA synthetase, N-terminal domain"/>
    <property type="match status" value="1"/>
</dbReference>
<comment type="caution">
    <text evidence="6">The sequence shown here is derived from an EMBL/GenBank/DDBJ whole genome shotgun (WGS) entry which is preliminary data.</text>
</comment>
<reference evidence="6" key="1">
    <citation type="submission" date="2021-05" db="EMBL/GenBank/DDBJ databases">
        <authorList>
            <person name="Pietrasiak N."/>
            <person name="Ward R."/>
            <person name="Stajich J.E."/>
            <person name="Kurbessoian T."/>
        </authorList>
    </citation>
    <scope>NUCLEOTIDE SEQUENCE</scope>
    <source>
        <strain evidence="6">HA4357-MV3</strain>
    </source>
</reference>
<dbReference type="SMART" id="SM00710">
    <property type="entry name" value="PbH1"/>
    <property type="match status" value="6"/>
</dbReference>
<sequence>MLFIYHSVRLFLNAAGIGVTSLILISCYFDTAIAQTSPPQKQIHHTEKTISQVNALFVNPSIGNDKQANGGESSPLKTITKALQVATPNTVIMLAKGTYSAQTGEMFPLILKPDITIQGDVSSNGGGVIISGGGDYLSRSFGSKNVALVSAKGAKLTGITVTNSNPRGYGLWIESNNFTVVDNTFVGNTQDGITVTGNTAPIIRNNFFDRNSANGITVTDTSGAEIRENVFQETGFGINIAQKAHPLVVGNKIINNRSGIIVQASSQPILRNNVIERNQEDGLVILAQAQPDLGNSSEAGGNQFRNNGRYDINASATKQIITAYGNILASDRIAGDVNISGTTGAIAQNLPSPSPPPVVSSSVKRASRPLNSQLLPLQPANSTSKIVATVTKPKQSIQPATSRVVTTSSQPKSPTSRNTAGFPIPSSLVVKQTTTGWQQASTPQINYVQVAPKAPNTVEFVAPQPQSPPNPVTSTSVKTAINQIPSLPVLQPPAIPSNNVPVGNQLPVSENASTTAYAGGSLSTRYRVIAEVQTQRDQELVRFLAPGAFPTFWEGKAVMQAGVFSNRYNAEQMLAILNNNGLRTVIEPIGY</sequence>
<dbReference type="InterPro" id="IPR012334">
    <property type="entry name" value="Pectin_lyas_fold"/>
</dbReference>
<dbReference type="InterPro" id="IPR006633">
    <property type="entry name" value="Carb-bd_sugar_hydrolysis-dom"/>
</dbReference>
<feature type="region of interest" description="Disordered" evidence="4">
    <location>
        <begin position="390"/>
        <end position="423"/>
    </location>
</feature>
<proteinExistence type="predicted"/>
<dbReference type="SMART" id="SM00722">
    <property type="entry name" value="CASH"/>
    <property type="match status" value="1"/>
</dbReference>
<dbReference type="InterPro" id="IPR011050">
    <property type="entry name" value="Pectin_lyase_fold/virulence"/>
</dbReference>
<dbReference type="Pfam" id="PF07602">
    <property type="entry name" value="DUF1565"/>
    <property type="match status" value="2"/>
</dbReference>
<feature type="compositionally biased region" description="Polar residues" evidence="4">
    <location>
        <begin position="390"/>
        <end position="419"/>
    </location>
</feature>
<dbReference type="PANTHER" id="PTHR22990">
    <property type="entry name" value="F-BOX ONLY PROTEIN"/>
    <property type="match status" value="1"/>
</dbReference>
<accession>A0A9E3LU61</accession>
<evidence type="ECO:0000256" key="4">
    <source>
        <dbReference type="SAM" id="MobiDB-lite"/>
    </source>
</evidence>
<evidence type="ECO:0000256" key="3">
    <source>
        <dbReference type="ARBA" id="ARBA00022786"/>
    </source>
</evidence>
<dbReference type="InterPro" id="IPR022441">
    <property type="entry name" value="Para_beta_helix_rpt-2"/>
</dbReference>
<dbReference type="Gene3D" id="2.160.20.10">
    <property type="entry name" value="Single-stranded right-handed beta-helix, Pectin lyase-like"/>
    <property type="match status" value="1"/>
</dbReference>
<dbReference type="NCBIfam" id="TIGR03804">
    <property type="entry name" value="para_beta_helix"/>
    <property type="match status" value="2"/>
</dbReference>
<protein>
    <submittedName>
        <fullName evidence="6">DUF1565 domain-containing protein</fullName>
    </submittedName>
</protein>
<evidence type="ECO:0000256" key="1">
    <source>
        <dbReference type="ARBA" id="ARBA00004906"/>
    </source>
</evidence>
<dbReference type="EMBL" id="JAHHHW010000113">
    <property type="protein sequence ID" value="MBW4433781.1"/>
    <property type="molecule type" value="Genomic_DNA"/>
</dbReference>
<gene>
    <name evidence="6" type="ORF">KME28_19210</name>
</gene>
<feature type="region of interest" description="Disordered" evidence="4">
    <location>
        <begin position="345"/>
        <end position="366"/>
    </location>
</feature>
<evidence type="ECO:0000256" key="2">
    <source>
        <dbReference type="ARBA" id="ARBA00022737"/>
    </source>
</evidence>
<comment type="pathway">
    <text evidence="1">Protein modification; protein ubiquitination.</text>
</comment>
<evidence type="ECO:0000313" key="7">
    <source>
        <dbReference type="Proteomes" id="UP000813215"/>
    </source>
</evidence>
<evidence type="ECO:0000259" key="5">
    <source>
        <dbReference type="SMART" id="SM00722"/>
    </source>
</evidence>